<dbReference type="AlphaFoldDB" id="A0AAV7I689"/>
<sequence length="402" mass="46838">MATNKMAHEELKYGEFLARMYRSDCKEVIDAEHQRIISEKVEGTFTAEKENRSLNQFAHTVCFDHSRVILPKERNGGNYINANYIDGFEHTKKFICGEAPTRSTCYDFYRMLWMEQVQIIVMLTQKKENGKEKCYPYWSDVEKTSFRFGKFQITTTNVEKFPHYVKSILVLTDGTKATQTVTHFNFTAWPDHDVPKNPSEFVSFVLEVRQRQRELHENSLQNGHKRSQPPPIVVHCNAGLGRTPCYCVVDISISRFHQTQTISIPSIVSDIRQKRYHSLFNPFQYFFCYEAVKLYLESAVTKASEFNCEDLLKFVKQSVFEEIVAEEHKAIFCKPAGGTFRECQKVENTHLNRIKHPNCFDHSRVILPTEKKRGDYINANYVDGYNHARKFICMQAPMNIAV</sequence>
<dbReference type="InterPro" id="IPR029021">
    <property type="entry name" value="Prot-tyrosine_phosphatase-like"/>
</dbReference>
<name>A0AAV7I689_COTGL</name>
<dbReference type="GO" id="GO:0008045">
    <property type="term" value="P:motor neuron axon guidance"/>
    <property type="evidence" value="ECO:0007669"/>
    <property type="project" value="TreeGrafter"/>
</dbReference>
<dbReference type="EMBL" id="JAHXZJ010002237">
    <property type="protein sequence ID" value="KAH0545681.1"/>
    <property type="molecule type" value="Genomic_DNA"/>
</dbReference>
<dbReference type="PRINTS" id="PR00700">
    <property type="entry name" value="PRTYPHPHTASE"/>
</dbReference>
<evidence type="ECO:0008006" key="5">
    <source>
        <dbReference type="Google" id="ProtNLM"/>
    </source>
</evidence>
<dbReference type="Gene3D" id="3.90.190.10">
    <property type="entry name" value="Protein tyrosine phosphatase superfamily"/>
    <property type="match status" value="2"/>
</dbReference>
<protein>
    <recommendedName>
        <fullName evidence="5">Protein tyrosine phosphatase</fullName>
    </recommendedName>
</protein>
<dbReference type="Proteomes" id="UP000826195">
    <property type="component" value="Unassembled WGS sequence"/>
</dbReference>
<dbReference type="GO" id="GO:0004725">
    <property type="term" value="F:protein tyrosine phosphatase activity"/>
    <property type="evidence" value="ECO:0007669"/>
    <property type="project" value="UniProtKB-EC"/>
</dbReference>
<dbReference type="PANTHER" id="PTHR19134:SF534">
    <property type="entry name" value="LD27988P"/>
    <property type="match status" value="1"/>
</dbReference>
<feature type="domain" description="Tyrosine specific protein phosphatases" evidence="2">
    <location>
        <begin position="199"/>
        <end position="286"/>
    </location>
</feature>
<dbReference type="InterPro" id="IPR000387">
    <property type="entry name" value="Tyr_Pase_dom"/>
</dbReference>
<feature type="domain" description="Tyrosine-protein phosphatase" evidence="1">
    <location>
        <begin position="347"/>
        <end position="402"/>
    </location>
</feature>
<dbReference type="SMART" id="SM00194">
    <property type="entry name" value="PTPc"/>
    <property type="match status" value="1"/>
</dbReference>
<dbReference type="PROSITE" id="PS50055">
    <property type="entry name" value="TYR_PHOSPHATASE_PTP"/>
    <property type="match status" value="2"/>
</dbReference>
<comment type="caution">
    <text evidence="3">The sequence shown here is derived from an EMBL/GenBank/DDBJ whole genome shotgun (WGS) entry which is preliminary data.</text>
</comment>
<dbReference type="InterPro" id="IPR003595">
    <property type="entry name" value="Tyr_Pase_cat"/>
</dbReference>
<dbReference type="Pfam" id="PF00102">
    <property type="entry name" value="Y_phosphatase"/>
    <property type="match status" value="2"/>
</dbReference>
<dbReference type="InterPro" id="IPR000242">
    <property type="entry name" value="PTP_cat"/>
</dbReference>
<evidence type="ECO:0000259" key="1">
    <source>
        <dbReference type="PROSITE" id="PS50055"/>
    </source>
</evidence>
<dbReference type="PROSITE" id="PS50056">
    <property type="entry name" value="TYR_PHOSPHATASE_2"/>
    <property type="match status" value="1"/>
</dbReference>
<reference evidence="3 4" key="1">
    <citation type="journal article" date="2021" name="J. Hered.">
        <title>A chromosome-level genome assembly of the parasitoid wasp, Cotesia glomerata (Hymenoptera: Braconidae).</title>
        <authorList>
            <person name="Pinto B.J."/>
            <person name="Weis J.J."/>
            <person name="Gamble T."/>
            <person name="Ode P.J."/>
            <person name="Paul R."/>
            <person name="Zaspel J.M."/>
        </authorList>
    </citation>
    <scope>NUCLEOTIDE SEQUENCE [LARGE SCALE GENOMIC DNA]</scope>
    <source>
        <strain evidence="3">CgM1</strain>
    </source>
</reference>
<feature type="domain" description="Tyrosine-protein phosphatase" evidence="1">
    <location>
        <begin position="29"/>
        <end position="295"/>
    </location>
</feature>
<dbReference type="InterPro" id="IPR016130">
    <property type="entry name" value="Tyr_Pase_AS"/>
</dbReference>
<evidence type="ECO:0000313" key="4">
    <source>
        <dbReference type="Proteomes" id="UP000826195"/>
    </source>
</evidence>
<gene>
    <name evidence="3" type="ORF">KQX54_002325</name>
</gene>
<dbReference type="PANTHER" id="PTHR19134">
    <property type="entry name" value="RECEPTOR-TYPE TYROSINE-PROTEIN PHOSPHATASE"/>
    <property type="match status" value="1"/>
</dbReference>
<dbReference type="PROSITE" id="PS00383">
    <property type="entry name" value="TYR_PHOSPHATASE_1"/>
    <property type="match status" value="1"/>
</dbReference>
<organism evidence="3 4">
    <name type="scientific">Cotesia glomerata</name>
    <name type="common">Lepidopteran parasitic wasp</name>
    <name type="synonym">Apanteles glomeratus</name>
    <dbReference type="NCBI Taxonomy" id="32391"/>
    <lineage>
        <taxon>Eukaryota</taxon>
        <taxon>Metazoa</taxon>
        <taxon>Ecdysozoa</taxon>
        <taxon>Arthropoda</taxon>
        <taxon>Hexapoda</taxon>
        <taxon>Insecta</taxon>
        <taxon>Pterygota</taxon>
        <taxon>Neoptera</taxon>
        <taxon>Endopterygota</taxon>
        <taxon>Hymenoptera</taxon>
        <taxon>Apocrita</taxon>
        <taxon>Ichneumonoidea</taxon>
        <taxon>Braconidae</taxon>
        <taxon>Microgastrinae</taxon>
        <taxon>Cotesia</taxon>
    </lineage>
</organism>
<keyword evidence="4" id="KW-1185">Reference proteome</keyword>
<proteinExistence type="predicted"/>
<dbReference type="InterPro" id="IPR050348">
    <property type="entry name" value="Protein-Tyr_Phosphatase"/>
</dbReference>
<dbReference type="SMART" id="SM00404">
    <property type="entry name" value="PTPc_motif"/>
    <property type="match status" value="1"/>
</dbReference>
<evidence type="ECO:0000313" key="3">
    <source>
        <dbReference type="EMBL" id="KAH0545681.1"/>
    </source>
</evidence>
<dbReference type="SUPFAM" id="SSF52799">
    <property type="entry name" value="(Phosphotyrosine protein) phosphatases II"/>
    <property type="match status" value="2"/>
</dbReference>
<accession>A0AAV7I689</accession>
<evidence type="ECO:0000259" key="2">
    <source>
        <dbReference type="PROSITE" id="PS50056"/>
    </source>
</evidence>